<comment type="caution">
    <text evidence="3">The sequence shown here is derived from an EMBL/GenBank/DDBJ whole genome shotgun (WGS) entry which is preliminary data.</text>
</comment>
<organism evidence="3 4">
    <name type="scientific">Paraphoma chrysanthemicola</name>
    <dbReference type="NCBI Taxonomy" id="798071"/>
    <lineage>
        <taxon>Eukaryota</taxon>
        <taxon>Fungi</taxon>
        <taxon>Dikarya</taxon>
        <taxon>Ascomycota</taxon>
        <taxon>Pezizomycotina</taxon>
        <taxon>Dothideomycetes</taxon>
        <taxon>Pleosporomycetidae</taxon>
        <taxon>Pleosporales</taxon>
        <taxon>Pleosporineae</taxon>
        <taxon>Phaeosphaeriaceae</taxon>
        <taxon>Paraphoma</taxon>
    </lineage>
</organism>
<evidence type="ECO:0000256" key="1">
    <source>
        <dbReference type="SAM" id="MobiDB-lite"/>
    </source>
</evidence>
<dbReference type="EMBL" id="JAGMVJ010000016">
    <property type="protein sequence ID" value="KAH7079422.1"/>
    <property type="molecule type" value="Genomic_DNA"/>
</dbReference>
<feature type="region of interest" description="Disordered" evidence="1">
    <location>
        <begin position="1"/>
        <end position="21"/>
    </location>
</feature>
<evidence type="ECO:0000313" key="4">
    <source>
        <dbReference type="Proteomes" id="UP000813461"/>
    </source>
</evidence>
<keyword evidence="4" id="KW-1185">Reference proteome</keyword>
<dbReference type="Gene3D" id="1.10.287.110">
    <property type="entry name" value="DnaJ domain"/>
    <property type="match status" value="1"/>
</dbReference>
<dbReference type="AlphaFoldDB" id="A0A8K0QZT3"/>
<reference evidence="3" key="1">
    <citation type="journal article" date="2021" name="Nat. Commun.">
        <title>Genetic determinants of endophytism in the Arabidopsis root mycobiome.</title>
        <authorList>
            <person name="Mesny F."/>
            <person name="Miyauchi S."/>
            <person name="Thiergart T."/>
            <person name="Pickel B."/>
            <person name="Atanasova L."/>
            <person name="Karlsson M."/>
            <person name="Huettel B."/>
            <person name="Barry K.W."/>
            <person name="Haridas S."/>
            <person name="Chen C."/>
            <person name="Bauer D."/>
            <person name="Andreopoulos W."/>
            <person name="Pangilinan J."/>
            <person name="LaButti K."/>
            <person name="Riley R."/>
            <person name="Lipzen A."/>
            <person name="Clum A."/>
            <person name="Drula E."/>
            <person name="Henrissat B."/>
            <person name="Kohler A."/>
            <person name="Grigoriev I.V."/>
            <person name="Martin F.M."/>
            <person name="Hacquard S."/>
        </authorList>
    </citation>
    <scope>NUCLEOTIDE SEQUENCE</scope>
    <source>
        <strain evidence="3">MPI-SDFR-AT-0120</strain>
    </source>
</reference>
<dbReference type="PROSITE" id="PS50076">
    <property type="entry name" value="DNAJ_2"/>
    <property type="match status" value="1"/>
</dbReference>
<dbReference type="SUPFAM" id="SSF46565">
    <property type="entry name" value="Chaperone J-domain"/>
    <property type="match status" value="1"/>
</dbReference>
<name>A0A8K0QZT3_9PLEO</name>
<sequence length="65" mass="8032">MLRHHPDKDAGKTREDVERSRDRMREVNLAKDVLLDEKRRQAYDERGITTLEGFREWQFKRQYVR</sequence>
<evidence type="ECO:0000259" key="2">
    <source>
        <dbReference type="PROSITE" id="PS50076"/>
    </source>
</evidence>
<evidence type="ECO:0000313" key="3">
    <source>
        <dbReference type="EMBL" id="KAH7079422.1"/>
    </source>
</evidence>
<gene>
    <name evidence="3" type="ORF">FB567DRAFT_532546</name>
</gene>
<feature type="non-terminal residue" evidence="3">
    <location>
        <position position="65"/>
    </location>
</feature>
<dbReference type="InterPro" id="IPR001623">
    <property type="entry name" value="DnaJ_domain"/>
</dbReference>
<dbReference type="OrthoDB" id="3690858at2759"/>
<dbReference type="Proteomes" id="UP000813461">
    <property type="component" value="Unassembled WGS sequence"/>
</dbReference>
<accession>A0A8K0QZT3</accession>
<protein>
    <recommendedName>
        <fullName evidence="2">J domain-containing protein</fullName>
    </recommendedName>
</protein>
<dbReference type="InterPro" id="IPR036869">
    <property type="entry name" value="J_dom_sf"/>
</dbReference>
<feature type="domain" description="J" evidence="2">
    <location>
        <begin position="1"/>
        <end position="47"/>
    </location>
</feature>
<dbReference type="Pfam" id="PF00226">
    <property type="entry name" value="DnaJ"/>
    <property type="match status" value="1"/>
</dbReference>
<proteinExistence type="predicted"/>